<evidence type="ECO:0000256" key="1">
    <source>
        <dbReference type="ARBA" id="ARBA00022729"/>
    </source>
</evidence>
<dbReference type="Pfam" id="PF24068">
    <property type="entry name" value="TPD1_C"/>
    <property type="match status" value="1"/>
</dbReference>
<proteinExistence type="predicted"/>
<accession>A0A7N0V3W0</accession>
<keyword evidence="3" id="KW-1185">Reference proteome</keyword>
<dbReference type="PANTHER" id="PTHR33184">
    <property type="entry name" value="PROTEIN TAPETUM DETERMINANT 1-LIKE-RELATED"/>
    <property type="match status" value="1"/>
</dbReference>
<dbReference type="EnsemblPlants" id="Kaladp0101s0094.1.v1.1">
    <property type="protein sequence ID" value="Kaladp0101s0094.1.v1.1.CDS.1"/>
    <property type="gene ID" value="Kaladp0101s0094.v1.1"/>
</dbReference>
<dbReference type="Proteomes" id="UP000594263">
    <property type="component" value="Unplaced"/>
</dbReference>
<dbReference type="OMA" id="HVACGEF"/>
<dbReference type="AlphaFoldDB" id="A0A7N0V3W0"/>
<protein>
    <submittedName>
        <fullName evidence="2">Uncharacterized protein</fullName>
    </submittedName>
</protein>
<organism evidence="2 3">
    <name type="scientific">Kalanchoe fedtschenkoi</name>
    <name type="common">Lavender scallops</name>
    <name type="synonym">South American air plant</name>
    <dbReference type="NCBI Taxonomy" id="63787"/>
    <lineage>
        <taxon>Eukaryota</taxon>
        <taxon>Viridiplantae</taxon>
        <taxon>Streptophyta</taxon>
        <taxon>Embryophyta</taxon>
        <taxon>Tracheophyta</taxon>
        <taxon>Spermatophyta</taxon>
        <taxon>Magnoliopsida</taxon>
        <taxon>eudicotyledons</taxon>
        <taxon>Gunneridae</taxon>
        <taxon>Pentapetalae</taxon>
        <taxon>Saxifragales</taxon>
        <taxon>Crassulaceae</taxon>
        <taxon>Kalanchoe</taxon>
    </lineage>
</organism>
<dbReference type="GO" id="GO:0001709">
    <property type="term" value="P:cell fate determination"/>
    <property type="evidence" value="ECO:0007669"/>
    <property type="project" value="TreeGrafter"/>
</dbReference>
<evidence type="ECO:0000313" key="3">
    <source>
        <dbReference type="Proteomes" id="UP000594263"/>
    </source>
</evidence>
<dbReference type="PANTHER" id="PTHR33184:SF2">
    <property type="entry name" value="APPLE DOMAIN-CONTAINING PROTEIN"/>
    <property type="match status" value="1"/>
</dbReference>
<name>A0A7N0V3W0_KALFE</name>
<keyword evidence="1" id="KW-0732">Signal</keyword>
<dbReference type="Gramene" id="Kaladp0101s0094.1.v1.1">
    <property type="protein sequence ID" value="Kaladp0101s0094.1.v1.1.CDS.1"/>
    <property type="gene ID" value="Kaladp0101s0094.v1.1"/>
</dbReference>
<dbReference type="InterPro" id="IPR040361">
    <property type="entry name" value="TPD1"/>
</dbReference>
<evidence type="ECO:0000313" key="2">
    <source>
        <dbReference type="EnsemblPlants" id="Kaladp0101s0094.1.v1.1.CDS.1"/>
    </source>
</evidence>
<sequence>MLTIFLPAACTARDISVSQAQTSSSGIPGYTVQIVNTCVSGCPPSNIHVHCGDFTSARLVNPITFKRLSTDDCLVNGGRPLSTIRFDYYSTFMFPISFKSATFC</sequence>
<reference evidence="2" key="1">
    <citation type="submission" date="2021-01" db="UniProtKB">
        <authorList>
            <consortium name="EnsemblPlants"/>
        </authorList>
    </citation>
    <scope>IDENTIFICATION</scope>
</reference>